<dbReference type="Proteomes" id="UP000054558">
    <property type="component" value="Unassembled WGS sequence"/>
</dbReference>
<reference evidence="6 7" key="1">
    <citation type="journal article" date="2014" name="Nat. Commun.">
        <title>Klebsormidium flaccidum genome reveals primary factors for plant terrestrial adaptation.</title>
        <authorList>
            <person name="Hori K."/>
            <person name="Maruyama F."/>
            <person name="Fujisawa T."/>
            <person name="Togashi T."/>
            <person name="Yamamoto N."/>
            <person name="Seo M."/>
            <person name="Sato S."/>
            <person name="Yamada T."/>
            <person name="Mori H."/>
            <person name="Tajima N."/>
            <person name="Moriyama T."/>
            <person name="Ikeuchi M."/>
            <person name="Watanabe M."/>
            <person name="Wada H."/>
            <person name="Kobayashi K."/>
            <person name="Saito M."/>
            <person name="Masuda T."/>
            <person name="Sasaki-Sekimoto Y."/>
            <person name="Mashiguchi K."/>
            <person name="Awai K."/>
            <person name="Shimojima M."/>
            <person name="Masuda S."/>
            <person name="Iwai M."/>
            <person name="Nobusawa T."/>
            <person name="Narise T."/>
            <person name="Kondo S."/>
            <person name="Saito H."/>
            <person name="Sato R."/>
            <person name="Murakawa M."/>
            <person name="Ihara Y."/>
            <person name="Oshima-Yamada Y."/>
            <person name="Ohtaka K."/>
            <person name="Satoh M."/>
            <person name="Sonobe K."/>
            <person name="Ishii M."/>
            <person name="Ohtani R."/>
            <person name="Kanamori-Sato M."/>
            <person name="Honoki R."/>
            <person name="Miyazaki D."/>
            <person name="Mochizuki H."/>
            <person name="Umetsu J."/>
            <person name="Higashi K."/>
            <person name="Shibata D."/>
            <person name="Kamiya Y."/>
            <person name="Sato N."/>
            <person name="Nakamura Y."/>
            <person name="Tabata S."/>
            <person name="Ida S."/>
            <person name="Kurokawa K."/>
            <person name="Ohta H."/>
        </authorList>
    </citation>
    <scope>NUCLEOTIDE SEQUENCE [LARGE SCALE GENOMIC DNA]</scope>
    <source>
        <strain evidence="6 7">NIES-2285</strain>
    </source>
</reference>
<dbReference type="PANTHER" id="PTHR13952">
    <property type="entry name" value="U1 SMALL NUCLEAR RIBONUCLEOPROTEIN 70 KD"/>
    <property type="match status" value="1"/>
</dbReference>
<dbReference type="Gene3D" id="3.30.70.330">
    <property type="match status" value="1"/>
</dbReference>
<dbReference type="InterPro" id="IPR012677">
    <property type="entry name" value="Nucleotide-bd_a/b_plait_sf"/>
</dbReference>
<dbReference type="AlphaFoldDB" id="A0A0U9HJ32"/>
<dbReference type="SMART" id="SM00360">
    <property type="entry name" value="RRM"/>
    <property type="match status" value="1"/>
</dbReference>
<feature type="compositionally biased region" description="Basic and acidic residues" evidence="4">
    <location>
        <begin position="96"/>
        <end position="147"/>
    </location>
</feature>
<dbReference type="InterPro" id="IPR035979">
    <property type="entry name" value="RBD_domain_sf"/>
</dbReference>
<evidence type="ECO:0000259" key="5">
    <source>
        <dbReference type="PROSITE" id="PS50102"/>
    </source>
</evidence>
<organism evidence="6 7">
    <name type="scientific">Klebsormidium nitens</name>
    <name type="common">Green alga</name>
    <name type="synonym">Ulothrix nitens</name>
    <dbReference type="NCBI Taxonomy" id="105231"/>
    <lineage>
        <taxon>Eukaryota</taxon>
        <taxon>Viridiplantae</taxon>
        <taxon>Streptophyta</taxon>
        <taxon>Klebsormidiophyceae</taxon>
        <taxon>Klebsormidiales</taxon>
        <taxon>Klebsormidiaceae</taxon>
        <taxon>Klebsormidium</taxon>
    </lineage>
</organism>
<dbReference type="InterPro" id="IPR000504">
    <property type="entry name" value="RRM_dom"/>
</dbReference>
<keyword evidence="3" id="KW-0694">RNA-binding</keyword>
<name>A0A0U9HJ32_KLENI</name>
<gene>
    <name evidence="6" type="ORF">KFL_000920010</name>
</gene>
<proteinExistence type="predicted"/>
<dbReference type="GO" id="GO:0003729">
    <property type="term" value="F:mRNA binding"/>
    <property type="evidence" value="ECO:0000318"/>
    <property type="project" value="GO_Central"/>
</dbReference>
<dbReference type="OMA" id="VWKQRQI"/>
<keyword evidence="2" id="KW-0539">Nucleus</keyword>
<evidence type="ECO:0000256" key="3">
    <source>
        <dbReference type="PROSITE-ProRule" id="PRU00176"/>
    </source>
</evidence>
<dbReference type="InterPro" id="IPR051183">
    <property type="entry name" value="U1_U11-U12_snRNP_70-35kDa"/>
</dbReference>
<sequence>MGESRSPSPAGSPPMVHPKDIDLESSPPRDPSPPPRDRSPEPRRESPNVREDRDVERSPRRERSHTRSPVRRPRDPSRSVTPVRHSSPPPRRARERSRERSRERYRERSPERSRYRSPDRDRRRDYDRSDRGRSRSRERGRTSDRNRGKGAYRPGNTVFVAGFNFITTEKDLDRKFSKYGRVVDVRIVKDRRNGESKGFGFVTMETDEDADEAVDKLDQTTWNGRVVLVEKAKSDKR</sequence>
<feature type="compositionally biased region" description="Basic residues" evidence="4">
    <location>
        <begin position="62"/>
        <end position="71"/>
    </location>
</feature>
<protein>
    <recommendedName>
        <fullName evidence="5">RRM domain-containing protein</fullName>
    </recommendedName>
</protein>
<keyword evidence="7" id="KW-1185">Reference proteome</keyword>
<feature type="compositionally biased region" description="Basic and acidic residues" evidence="4">
    <location>
        <begin position="35"/>
        <end position="61"/>
    </location>
</feature>
<dbReference type="PROSITE" id="PS50102">
    <property type="entry name" value="RRM"/>
    <property type="match status" value="1"/>
</dbReference>
<dbReference type="EMBL" id="DF237041">
    <property type="protein sequence ID" value="GAQ81816.1"/>
    <property type="molecule type" value="Genomic_DNA"/>
</dbReference>
<evidence type="ECO:0000256" key="1">
    <source>
        <dbReference type="ARBA" id="ARBA00004123"/>
    </source>
</evidence>
<evidence type="ECO:0000313" key="6">
    <source>
        <dbReference type="EMBL" id="GAQ81816.1"/>
    </source>
</evidence>
<evidence type="ECO:0000313" key="7">
    <source>
        <dbReference type="Proteomes" id="UP000054558"/>
    </source>
</evidence>
<accession>A0A0U9HJ32</accession>
<feature type="domain" description="RRM" evidence="5">
    <location>
        <begin position="156"/>
        <end position="234"/>
    </location>
</feature>
<feature type="region of interest" description="Disordered" evidence="4">
    <location>
        <begin position="1"/>
        <end position="154"/>
    </location>
</feature>
<dbReference type="GO" id="GO:0005737">
    <property type="term" value="C:cytoplasm"/>
    <property type="evidence" value="ECO:0000318"/>
    <property type="project" value="GO_Central"/>
</dbReference>
<dbReference type="OrthoDB" id="439808at2759"/>
<dbReference type="GO" id="GO:0005634">
    <property type="term" value="C:nucleus"/>
    <property type="evidence" value="ECO:0007669"/>
    <property type="project" value="UniProtKB-SubCell"/>
</dbReference>
<comment type="subcellular location">
    <subcellularLocation>
        <location evidence="1">Nucleus</location>
    </subcellularLocation>
</comment>
<dbReference type="Pfam" id="PF00076">
    <property type="entry name" value="RRM_1"/>
    <property type="match status" value="1"/>
</dbReference>
<dbReference type="STRING" id="105231.A0A0U9HJ32"/>
<dbReference type="SUPFAM" id="SSF54928">
    <property type="entry name" value="RNA-binding domain, RBD"/>
    <property type="match status" value="1"/>
</dbReference>
<dbReference type="PANTHER" id="PTHR13952:SF9">
    <property type="entry name" value="SERINE_ARGININE REPETITIVE MATRIX PROTEIN 1-LIKE"/>
    <property type="match status" value="1"/>
</dbReference>
<evidence type="ECO:0000256" key="2">
    <source>
        <dbReference type="ARBA" id="ARBA00023242"/>
    </source>
</evidence>
<evidence type="ECO:0000256" key="4">
    <source>
        <dbReference type="SAM" id="MobiDB-lite"/>
    </source>
</evidence>